<dbReference type="InterPro" id="IPR050428">
    <property type="entry name" value="TCS_sensor_his_kinase"/>
</dbReference>
<dbReference type="eggNOG" id="COG5002">
    <property type="taxonomic scope" value="Bacteria"/>
</dbReference>
<dbReference type="Pfam" id="PF00672">
    <property type="entry name" value="HAMP"/>
    <property type="match status" value="1"/>
</dbReference>
<dbReference type="CDD" id="cd06225">
    <property type="entry name" value="HAMP"/>
    <property type="match status" value="1"/>
</dbReference>
<keyword evidence="15" id="KW-1185">Reference proteome</keyword>
<dbReference type="PROSITE" id="PS50885">
    <property type="entry name" value="HAMP"/>
    <property type="match status" value="1"/>
</dbReference>
<accession>C8W6G3</accession>
<dbReference type="CDD" id="cd00082">
    <property type="entry name" value="HisKA"/>
    <property type="match status" value="1"/>
</dbReference>
<feature type="transmembrane region" description="Helical" evidence="11">
    <location>
        <begin position="16"/>
        <end position="37"/>
    </location>
</feature>
<keyword evidence="6 11" id="KW-0812">Transmembrane</keyword>
<evidence type="ECO:0000256" key="2">
    <source>
        <dbReference type="ARBA" id="ARBA00004370"/>
    </source>
</evidence>
<dbReference type="GO" id="GO:0005886">
    <property type="term" value="C:plasma membrane"/>
    <property type="evidence" value="ECO:0007669"/>
    <property type="project" value="TreeGrafter"/>
</dbReference>
<proteinExistence type="predicted"/>
<dbReference type="HOGENOM" id="CLU_000445_89_6_9"/>
<dbReference type="Proteomes" id="UP000002217">
    <property type="component" value="Chromosome"/>
</dbReference>
<feature type="domain" description="Histidine kinase" evidence="12">
    <location>
        <begin position="262"/>
        <end position="477"/>
    </location>
</feature>
<evidence type="ECO:0000256" key="3">
    <source>
        <dbReference type="ARBA" id="ARBA00012438"/>
    </source>
</evidence>
<protein>
    <recommendedName>
        <fullName evidence="3">histidine kinase</fullName>
        <ecNumber evidence="3">2.7.13.3</ecNumber>
    </recommendedName>
</protein>
<dbReference type="EC" id="2.7.13.3" evidence="3"/>
<organism evidence="14 15">
    <name type="scientific">Desulfofarcimen acetoxidans (strain ATCC 49208 / DSM 771 / KCTC 5769 / VKM B-1644 / 5575)</name>
    <name type="common">Desulfotomaculum acetoxidans</name>
    <dbReference type="NCBI Taxonomy" id="485916"/>
    <lineage>
        <taxon>Bacteria</taxon>
        <taxon>Bacillati</taxon>
        <taxon>Bacillota</taxon>
        <taxon>Clostridia</taxon>
        <taxon>Eubacteriales</taxon>
        <taxon>Peptococcaceae</taxon>
        <taxon>Desulfofarcimen</taxon>
    </lineage>
</organism>
<evidence type="ECO:0000259" key="12">
    <source>
        <dbReference type="PROSITE" id="PS50109"/>
    </source>
</evidence>
<dbReference type="FunFam" id="1.10.287.130:FF:000001">
    <property type="entry name" value="Two-component sensor histidine kinase"/>
    <property type="match status" value="1"/>
</dbReference>
<dbReference type="InterPro" id="IPR003661">
    <property type="entry name" value="HisK_dim/P_dom"/>
</dbReference>
<dbReference type="InterPro" id="IPR004358">
    <property type="entry name" value="Sig_transdc_His_kin-like_C"/>
</dbReference>
<gene>
    <name evidence="14" type="ordered locus">Dtox_1376</name>
</gene>
<dbReference type="PRINTS" id="PR00344">
    <property type="entry name" value="BCTRLSENSOR"/>
</dbReference>
<evidence type="ECO:0000256" key="7">
    <source>
        <dbReference type="ARBA" id="ARBA00022777"/>
    </source>
</evidence>
<dbReference type="SMART" id="SM00388">
    <property type="entry name" value="HisKA"/>
    <property type="match status" value="1"/>
</dbReference>
<dbReference type="PROSITE" id="PS50109">
    <property type="entry name" value="HIS_KIN"/>
    <property type="match status" value="1"/>
</dbReference>
<dbReference type="InterPro" id="IPR005467">
    <property type="entry name" value="His_kinase_dom"/>
</dbReference>
<dbReference type="Gene3D" id="3.30.565.10">
    <property type="entry name" value="Histidine kinase-like ATPase, C-terminal domain"/>
    <property type="match status" value="1"/>
</dbReference>
<keyword evidence="4" id="KW-0597">Phosphoprotein</keyword>
<dbReference type="SMART" id="SM00387">
    <property type="entry name" value="HATPase_c"/>
    <property type="match status" value="1"/>
</dbReference>
<evidence type="ECO:0000313" key="14">
    <source>
        <dbReference type="EMBL" id="ACV62252.1"/>
    </source>
</evidence>
<evidence type="ECO:0000256" key="11">
    <source>
        <dbReference type="SAM" id="Phobius"/>
    </source>
</evidence>
<reference evidence="14 15" key="1">
    <citation type="journal article" date="2009" name="Stand. Genomic Sci.">
        <title>Complete genome sequence of Desulfotomaculum acetoxidans type strain (5575).</title>
        <authorList>
            <person name="Spring S."/>
            <person name="Lapidus A."/>
            <person name="Schroder M."/>
            <person name="Gleim D."/>
            <person name="Sims D."/>
            <person name="Meincke L."/>
            <person name="Glavina Del Rio T."/>
            <person name="Tice H."/>
            <person name="Copeland A."/>
            <person name="Cheng J.F."/>
            <person name="Lucas S."/>
            <person name="Chen F."/>
            <person name="Nolan M."/>
            <person name="Bruce D."/>
            <person name="Goodwin L."/>
            <person name="Pitluck S."/>
            <person name="Ivanova N."/>
            <person name="Mavromatis K."/>
            <person name="Mikhailova N."/>
            <person name="Pati A."/>
            <person name="Chen A."/>
            <person name="Palaniappan K."/>
            <person name="Land M."/>
            <person name="Hauser L."/>
            <person name="Chang Y.J."/>
            <person name="Jeffries C.D."/>
            <person name="Chain P."/>
            <person name="Saunders E."/>
            <person name="Brettin T."/>
            <person name="Detter J.C."/>
            <person name="Goker M."/>
            <person name="Bristow J."/>
            <person name="Eisen J.A."/>
            <person name="Markowitz V."/>
            <person name="Hugenholtz P."/>
            <person name="Kyrpides N.C."/>
            <person name="Klenk H.P."/>
            <person name="Han C."/>
        </authorList>
    </citation>
    <scope>NUCLEOTIDE SEQUENCE [LARGE SCALE GENOMIC DNA]</scope>
    <source>
        <strain evidence="15">ATCC 49208 / DSM 771 / VKM B-1644</strain>
    </source>
</reference>
<dbReference type="Pfam" id="PF00512">
    <property type="entry name" value="HisKA"/>
    <property type="match status" value="1"/>
</dbReference>
<name>C8W6G3_DESAS</name>
<dbReference type="SUPFAM" id="SSF47384">
    <property type="entry name" value="Homodimeric domain of signal transducing histidine kinase"/>
    <property type="match status" value="1"/>
</dbReference>
<feature type="transmembrane region" description="Helical" evidence="11">
    <location>
        <begin position="171"/>
        <end position="192"/>
    </location>
</feature>
<dbReference type="Gene3D" id="1.10.287.130">
    <property type="match status" value="1"/>
</dbReference>
<keyword evidence="8 11" id="KW-1133">Transmembrane helix</keyword>
<dbReference type="SUPFAM" id="SSF55874">
    <property type="entry name" value="ATPase domain of HSP90 chaperone/DNA topoisomerase II/histidine kinase"/>
    <property type="match status" value="1"/>
</dbReference>
<keyword evidence="9" id="KW-0902">Two-component regulatory system</keyword>
<evidence type="ECO:0000259" key="13">
    <source>
        <dbReference type="PROSITE" id="PS50885"/>
    </source>
</evidence>
<dbReference type="SMART" id="SM00304">
    <property type="entry name" value="HAMP"/>
    <property type="match status" value="1"/>
</dbReference>
<dbReference type="InterPro" id="IPR036097">
    <property type="entry name" value="HisK_dim/P_sf"/>
</dbReference>
<dbReference type="InterPro" id="IPR003594">
    <property type="entry name" value="HATPase_dom"/>
</dbReference>
<sequence length="481" mass="53589">MKRIKNNISIRLRLTLWYSSVLSLTLLLFGMLVYVFLRQMLVSEIDTSIAGRAKKVVQSITIIGPFDFPLQQIILPDIDVFASPNTYLQVIDAHGVLKASSHNLGRQAFPLGASTMKKASQGNAFYETVYSGEQPLRIYNLPLILGGKFIGVLQVGQSLVAIETPLSRLRFILFTGSGVTVVLAGTLGWLLARTALRPIDEITKTASAIQEAHDLNRRIKYDGPGDELARLAETINAMLERLNFAYQKLDQSYRSQKRFLADASHELRTPLTIIRGNIELLQQMGDAEPEIRTEALADISEESRRMSWLVEDLLSLARADAGQKMSEELVSLRELLADVIHRAEKLAGPVNLEATNIFVSEDNYVYGNKEYLAKLILILLDNAFKYTEPGGSVLLKTELADKEACIAVIDTGTGIAEENLEQIFERFYRIDQSRGSRGTGLGLSIARWIAEQHDARIEVKSTLGQGSEFTVRLPLHENIKN</sequence>
<dbReference type="SUPFAM" id="SSF158472">
    <property type="entry name" value="HAMP domain-like"/>
    <property type="match status" value="1"/>
</dbReference>
<keyword evidence="7 14" id="KW-0418">Kinase</keyword>
<keyword evidence="5" id="KW-0808">Transferase</keyword>
<dbReference type="KEGG" id="dae:Dtox_1376"/>
<comment type="catalytic activity">
    <reaction evidence="1">
        <text>ATP + protein L-histidine = ADP + protein N-phospho-L-histidine.</text>
        <dbReference type="EC" id="2.7.13.3"/>
    </reaction>
</comment>
<evidence type="ECO:0000313" key="15">
    <source>
        <dbReference type="Proteomes" id="UP000002217"/>
    </source>
</evidence>
<evidence type="ECO:0000256" key="5">
    <source>
        <dbReference type="ARBA" id="ARBA00022679"/>
    </source>
</evidence>
<evidence type="ECO:0000256" key="8">
    <source>
        <dbReference type="ARBA" id="ARBA00022989"/>
    </source>
</evidence>
<evidence type="ECO:0000256" key="10">
    <source>
        <dbReference type="ARBA" id="ARBA00023136"/>
    </source>
</evidence>
<dbReference type="AlphaFoldDB" id="C8W6G3"/>
<dbReference type="EMBL" id="CP001720">
    <property type="protein sequence ID" value="ACV62252.1"/>
    <property type="molecule type" value="Genomic_DNA"/>
</dbReference>
<evidence type="ECO:0000256" key="9">
    <source>
        <dbReference type="ARBA" id="ARBA00023012"/>
    </source>
</evidence>
<dbReference type="Pfam" id="PF02518">
    <property type="entry name" value="HATPase_c"/>
    <property type="match status" value="1"/>
</dbReference>
<dbReference type="STRING" id="485916.Dtox_1376"/>
<evidence type="ECO:0000256" key="6">
    <source>
        <dbReference type="ARBA" id="ARBA00022692"/>
    </source>
</evidence>
<keyword evidence="10 11" id="KW-0472">Membrane</keyword>
<dbReference type="InterPro" id="IPR036890">
    <property type="entry name" value="HATPase_C_sf"/>
</dbReference>
<dbReference type="CDD" id="cd00075">
    <property type="entry name" value="HATPase"/>
    <property type="match status" value="1"/>
</dbReference>
<feature type="domain" description="HAMP" evidence="13">
    <location>
        <begin position="193"/>
        <end position="247"/>
    </location>
</feature>
<evidence type="ECO:0000256" key="1">
    <source>
        <dbReference type="ARBA" id="ARBA00000085"/>
    </source>
</evidence>
<dbReference type="GO" id="GO:0000155">
    <property type="term" value="F:phosphorelay sensor kinase activity"/>
    <property type="evidence" value="ECO:0007669"/>
    <property type="project" value="InterPro"/>
</dbReference>
<evidence type="ECO:0000256" key="4">
    <source>
        <dbReference type="ARBA" id="ARBA00022553"/>
    </source>
</evidence>
<dbReference type="FunFam" id="3.30.565.10:FF:000006">
    <property type="entry name" value="Sensor histidine kinase WalK"/>
    <property type="match status" value="1"/>
</dbReference>
<dbReference type="PANTHER" id="PTHR45436">
    <property type="entry name" value="SENSOR HISTIDINE KINASE YKOH"/>
    <property type="match status" value="1"/>
</dbReference>
<dbReference type="Gene3D" id="6.10.340.10">
    <property type="match status" value="1"/>
</dbReference>
<comment type="subcellular location">
    <subcellularLocation>
        <location evidence="2">Membrane</location>
    </subcellularLocation>
</comment>
<dbReference type="InterPro" id="IPR003660">
    <property type="entry name" value="HAMP_dom"/>
</dbReference>
<dbReference type="PANTHER" id="PTHR45436:SF5">
    <property type="entry name" value="SENSOR HISTIDINE KINASE TRCS"/>
    <property type="match status" value="1"/>
</dbReference>